<evidence type="ECO:0000313" key="1">
    <source>
        <dbReference type="EMBL" id="GLV59934.1"/>
    </source>
</evidence>
<dbReference type="EMBL" id="BSRI01000002">
    <property type="protein sequence ID" value="GLV59934.1"/>
    <property type="molecule type" value="Genomic_DNA"/>
</dbReference>
<gene>
    <name evidence="1" type="ORF">KDH_67580</name>
</gene>
<keyword evidence="2" id="KW-1185">Reference proteome</keyword>
<comment type="caution">
    <text evidence="1">The sequence shown here is derived from an EMBL/GenBank/DDBJ whole genome shotgun (WGS) entry which is preliminary data.</text>
</comment>
<evidence type="ECO:0000313" key="2">
    <source>
        <dbReference type="Proteomes" id="UP001344906"/>
    </source>
</evidence>
<proteinExistence type="predicted"/>
<protein>
    <submittedName>
        <fullName evidence="1">Uncharacterized protein</fullName>
    </submittedName>
</protein>
<organism evidence="1 2">
    <name type="scientific">Dictyobacter halimunensis</name>
    <dbReference type="NCBI Taxonomy" id="3026934"/>
    <lineage>
        <taxon>Bacteria</taxon>
        <taxon>Bacillati</taxon>
        <taxon>Chloroflexota</taxon>
        <taxon>Ktedonobacteria</taxon>
        <taxon>Ktedonobacterales</taxon>
        <taxon>Dictyobacteraceae</taxon>
        <taxon>Dictyobacter</taxon>
    </lineage>
</organism>
<dbReference type="Proteomes" id="UP001344906">
    <property type="component" value="Unassembled WGS sequence"/>
</dbReference>
<reference evidence="1 2" key="1">
    <citation type="submission" date="2023-02" db="EMBL/GenBank/DDBJ databases">
        <title>Dictyobacter halimunensis sp. nov., a new member of the class Ktedonobacteria from forest soil in a geothermal area.</title>
        <authorList>
            <person name="Rachmania M.K."/>
            <person name="Ningsih F."/>
            <person name="Sakai Y."/>
            <person name="Yabe S."/>
            <person name="Yokota A."/>
            <person name="Sjamsuridzal W."/>
        </authorList>
    </citation>
    <scope>NUCLEOTIDE SEQUENCE [LARGE SCALE GENOMIC DNA]</scope>
    <source>
        <strain evidence="1 2">S3.2.2.5</strain>
    </source>
</reference>
<name>A0ABQ6G0C8_9CHLR</name>
<sequence length="83" mass="9628">MLIFTYYKDTARYLYRNLCAQDEEGKNWRTSAGEPTIRRMDSGTEVKERAKVVSHFAPIINKATLRRNRTAASAFSLDERILN</sequence>
<accession>A0ABQ6G0C8</accession>
<dbReference type="RefSeq" id="WP_338256833.1">
    <property type="nucleotide sequence ID" value="NZ_BSRI01000002.1"/>
</dbReference>